<reference evidence="7" key="2">
    <citation type="submission" date="2020-05" db="UniProtKB">
        <authorList>
            <consortium name="EnsemblMetazoa"/>
        </authorList>
    </citation>
    <scope>IDENTIFICATION</scope>
    <source>
        <strain evidence="7">FAR1</strain>
    </source>
</reference>
<evidence type="ECO:0000256" key="3">
    <source>
        <dbReference type="ARBA" id="ARBA00022692"/>
    </source>
</evidence>
<dbReference type="Proteomes" id="UP000075886">
    <property type="component" value="Unassembled WGS sequence"/>
</dbReference>
<evidence type="ECO:0000256" key="6">
    <source>
        <dbReference type="SAM" id="Phobius"/>
    </source>
</evidence>
<keyword evidence="2" id="KW-1003">Cell membrane</keyword>
<evidence type="ECO:0000256" key="2">
    <source>
        <dbReference type="ARBA" id="ARBA00022475"/>
    </source>
</evidence>
<dbReference type="GO" id="GO:0050909">
    <property type="term" value="P:sensory perception of taste"/>
    <property type="evidence" value="ECO:0007669"/>
    <property type="project" value="InterPro"/>
</dbReference>
<organism evidence="7 8">
    <name type="scientific">Anopheles farauti</name>
    <dbReference type="NCBI Taxonomy" id="69004"/>
    <lineage>
        <taxon>Eukaryota</taxon>
        <taxon>Metazoa</taxon>
        <taxon>Ecdysozoa</taxon>
        <taxon>Arthropoda</taxon>
        <taxon>Hexapoda</taxon>
        <taxon>Insecta</taxon>
        <taxon>Pterygota</taxon>
        <taxon>Neoptera</taxon>
        <taxon>Endopterygota</taxon>
        <taxon>Diptera</taxon>
        <taxon>Nematocera</taxon>
        <taxon>Culicoidea</taxon>
        <taxon>Culicidae</taxon>
        <taxon>Anophelinae</taxon>
        <taxon>Anopheles</taxon>
    </lineage>
</organism>
<accession>A0A182Q785</accession>
<evidence type="ECO:0000313" key="8">
    <source>
        <dbReference type="Proteomes" id="UP000075886"/>
    </source>
</evidence>
<dbReference type="EMBL" id="AXCN02001483">
    <property type="status" value="NOT_ANNOTATED_CDS"/>
    <property type="molecule type" value="Genomic_DNA"/>
</dbReference>
<proteinExistence type="predicted"/>
<dbReference type="Pfam" id="PF08395">
    <property type="entry name" value="7tm_7"/>
    <property type="match status" value="1"/>
</dbReference>
<evidence type="ECO:0000313" key="7">
    <source>
        <dbReference type="EnsemblMetazoa" id="AFAF004443-PA"/>
    </source>
</evidence>
<sequence>MKGKDPDAIVRSVRCFGEMHEKLCDTIIDFNFCYALQILLMMASAFGYTLFSIFGIIHTFSLTKYDNNASMNNLVYGIIYLSFIIQVAVIGSLVTHEQLRSISPSVSCLLFDFEWPFLVSVRAYAVPDMKVDR</sequence>
<keyword evidence="8" id="KW-1185">Reference proteome</keyword>
<evidence type="ECO:0000256" key="5">
    <source>
        <dbReference type="ARBA" id="ARBA00023136"/>
    </source>
</evidence>
<protein>
    <submittedName>
        <fullName evidence="7">Uncharacterized protein</fullName>
    </submittedName>
</protein>
<evidence type="ECO:0000256" key="1">
    <source>
        <dbReference type="ARBA" id="ARBA00004651"/>
    </source>
</evidence>
<dbReference type="STRING" id="69004.A0A182Q785"/>
<dbReference type="AlphaFoldDB" id="A0A182Q785"/>
<dbReference type="InterPro" id="IPR013604">
    <property type="entry name" value="7TM_chemorcpt"/>
</dbReference>
<dbReference type="GO" id="GO:0005886">
    <property type="term" value="C:plasma membrane"/>
    <property type="evidence" value="ECO:0007669"/>
    <property type="project" value="UniProtKB-SubCell"/>
</dbReference>
<keyword evidence="5 6" id="KW-0472">Membrane</keyword>
<keyword evidence="3 6" id="KW-0812">Transmembrane</keyword>
<comment type="subcellular location">
    <subcellularLocation>
        <location evidence="1">Cell membrane</location>
        <topology evidence="1">Multi-pass membrane protein</topology>
    </subcellularLocation>
</comment>
<keyword evidence="4 6" id="KW-1133">Transmembrane helix</keyword>
<name>A0A182Q785_9DIPT</name>
<dbReference type="EnsemblMetazoa" id="AFAF004443-RA">
    <property type="protein sequence ID" value="AFAF004443-PA"/>
    <property type="gene ID" value="AFAF004443"/>
</dbReference>
<feature type="transmembrane region" description="Helical" evidence="6">
    <location>
        <begin position="38"/>
        <end position="62"/>
    </location>
</feature>
<feature type="transmembrane region" description="Helical" evidence="6">
    <location>
        <begin position="74"/>
        <end position="94"/>
    </location>
</feature>
<reference evidence="8" key="1">
    <citation type="submission" date="2014-01" db="EMBL/GenBank/DDBJ databases">
        <title>The Genome Sequence of Anopheles farauti FAR1 (V2).</title>
        <authorList>
            <consortium name="The Broad Institute Genomics Platform"/>
            <person name="Neafsey D.E."/>
            <person name="Besansky N."/>
            <person name="Howell P."/>
            <person name="Walton C."/>
            <person name="Young S.K."/>
            <person name="Zeng Q."/>
            <person name="Gargeya S."/>
            <person name="Fitzgerald M."/>
            <person name="Haas B."/>
            <person name="Abouelleil A."/>
            <person name="Allen A.W."/>
            <person name="Alvarado L."/>
            <person name="Arachchi H.M."/>
            <person name="Berlin A.M."/>
            <person name="Chapman S.B."/>
            <person name="Gainer-Dewar J."/>
            <person name="Goldberg J."/>
            <person name="Griggs A."/>
            <person name="Gujja S."/>
            <person name="Hansen M."/>
            <person name="Howarth C."/>
            <person name="Imamovic A."/>
            <person name="Ireland A."/>
            <person name="Larimer J."/>
            <person name="McCowan C."/>
            <person name="Murphy C."/>
            <person name="Pearson M."/>
            <person name="Poon T.W."/>
            <person name="Priest M."/>
            <person name="Roberts A."/>
            <person name="Saif S."/>
            <person name="Shea T."/>
            <person name="Sisk P."/>
            <person name="Sykes S."/>
            <person name="Wortman J."/>
            <person name="Nusbaum C."/>
            <person name="Birren B."/>
        </authorList>
    </citation>
    <scope>NUCLEOTIDE SEQUENCE [LARGE SCALE GENOMIC DNA]</scope>
    <source>
        <strain evidence="8">FAR1</strain>
    </source>
</reference>
<evidence type="ECO:0000256" key="4">
    <source>
        <dbReference type="ARBA" id="ARBA00022989"/>
    </source>
</evidence>
<dbReference type="VEuPathDB" id="VectorBase:AFAF004443"/>